<dbReference type="PANTHER" id="PTHR14021">
    <property type="entry name" value="IRON-SULFUR CLUSTER CO-CHAPERONE PROTEIN HSCB"/>
    <property type="match status" value="1"/>
</dbReference>
<proteinExistence type="predicted"/>
<evidence type="ECO:0000313" key="2">
    <source>
        <dbReference type="Proteomes" id="UP000694925"/>
    </source>
</evidence>
<feature type="domain" description="J" evidence="1">
    <location>
        <begin position="83"/>
        <end position="147"/>
    </location>
</feature>
<gene>
    <name evidence="3" type="primary">LOC108630258</name>
</gene>
<dbReference type="KEGG" id="ccal:108630258"/>
<dbReference type="GO" id="GO:0051087">
    <property type="term" value="F:protein-folding chaperone binding"/>
    <property type="evidence" value="ECO:0007669"/>
    <property type="project" value="InterPro"/>
</dbReference>
<dbReference type="GO" id="GO:0044571">
    <property type="term" value="P:[2Fe-2S] cluster assembly"/>
    <property type="evidence" value="ECO:0007669"/>
    <property type="project" value="InterPro"/>
</dbReference>
<dbReference type="CDD" id="cd06257">
    <property type="entry name" value="DnaJ"/>
    <property type="match status" value="1"/>
</dbReference>
<evidence type="ECO:0000259" key="1">
    <source>
        <dbReference type="PROSITE" id="PS50076"/>
    </source>
</evidence>
<sequence>MNSKKILFNVTKNISCLTYMRQHQQSLYSHYVDKNYVLPSILANALRYSSDSPLKCWNCNFMYKSDLFCSKCKVLQEPPENITYFDIIGIPKSYDVTVADIQKKYIELQKLLHPDKFSTKSEKEKEISEMLSSLVNKAYSTLSHPDSIFLKYLSLKTVKK</sequence>
<dbReference type="SUPFAM" id="SSF46565">
    <property type="entry name" value="Chaperone J-domain"/>
    <property type="match status" value="1"/>
</dbReference>
<dbReference type="AlphaFoldDB" id="A0AAJ7NCS1"/>
<keyword evidence="2" id="KW-1185">Reference proteome</keyword>
<organism evidence="2 3">
    <name type="scientific">Ceratina calcarata</name>
    <dbReference type="NCBI Taxonomy" id="156304"/>
    <lineage>
        <taxon>Eukaryota</taxon>
        <taxon>Metazoa</taxon>
        <taxon>Ecdysozoa</taxon>
        <taxon>Arthropoda</taxon>
        <taxon>Hexapoda</taxon>
        <taxon>Insecta</taxon>
        <taxon>Pterygota</taxon>
        <taxon>Neoptera</taxon>
        <taxon>Endopterygota</taxon>
        <taxon>Hymenoptera</taxon>
        <taxon>Apocrita</taxon>
        <taxon>Aculeata</taxon>
        <taxon>Apoidea</taxon>
        <taxon>Anthophila</taxon>
        <taxon>Apidae</taxon>
        <taxon>Ceratina</taxon>
        <taxon>Zadontomerus</taxon>
    </lineage>
</organism>
<dbReference type="RefSeq" id="XP_017888930.1">
    <property type="nucleotide sequence ID" value="XM_018033441.2"/>
</dbReference>
<dbReference type="PROSITE" id="PS50076">
    <property type="entry name" value="DNAJ_2"/>
    <property type="match status" value="1"/>
</dbReference>
<reference evidence="3" key="1">
    <citation type="submission" date="2025-08" db="UniProtKB">
        <authorList>
            <consortium name="RefSeq"/>
        </authorList>
    </citation>
    <scope>IDENTIFICATION</scope>
    <source>
        <tissue evidence="3">Whole body</tissue>
    </source>
</reference>
<dbReference type="InterPro" id="IPR036869">
    <property type="entry name" value="J_dom_sf"/>
</dbReference>
<dbReference type="Gene3D" id="1.10.287.110">
    <property type="entry name" value="DnaJ domain"/>
    <property type="match status" value="1"/>
</dbReference>
<dbReference type="InterPro" id="IPR004640">
    <property type="entry name" value="HscB"/>
</dbReference>
<evidence type="ECO:0000313" key="3">
    <source>
        <dbReference type="RefSeq" id="XP_017888930.1"/>
    </source>
</evidence>
<accession>A0AAJ7NCS1</accession>
<dbReference type="Proteomes" id="UP000694925">
    <property type="component" value="Unplaced"/>
</dbReference>
<dbReference type="InterPro" id="IPR001623">
    <property type="entry name" value="DnaJ_domain"/>
</dbReference>
<dbReference type="GeneID" id="108630258"/>
<dbReference type="GO" id="GO:0005739">
    <property type="term" value="C:mitochondrion"/>
    <property type="evidence" value="ECO:0007669"/>
    <property type="project" value="TreeGrafter"/>
</dbReference>
<name>A0AAJ7NCS1_9HYME</name>
<dbReference type="CTD" id="5740624"/>
<dbReference type="Pfam" id="PF00226">
    <property type="entry name" value="DnaJ"/>
    <property type="match status" value="1"/>
</dbReference>
<protein>
    <submittedName>
        <fullName evidence="3">Iron-sulfur cluster co-chaperone protein HscB, mitochondrial-like</fullName>
    </submittedName>
</protein>
<dbReference type="SMART" id="SM00271">
    <property type="entry name" value="DnaJ"/>
    <property type="match status" value="1"/>
</dbReference>
<dbReference type="GO" id="GO:0001671">
    <property type="term" value="F:ATPase activator activity"/>
    <property type="evidence" value="ECO:0007669"/>
    <property type="project" value="InterPro"/>
</dbReference>
<dbReference type="PANTHER" id="PTHR14021:SF15">
    <property type="entry name" value="IRON-SULFUR CLUSTER CO-CHAPERONE PROTEIN HSCB"/>
    <property type="match status" value="1"/>
</dbReference>